<proteinExistence type="predicted"/>
<evidence type="ECO:0000313" key="2">
    <source>
        <dbReference type="Proteomes" id="UP000446768"/>
    </source>
</evidence>
<dbReference type="EMBL" id="WKJJ01000015">
    <property type="protein sequence ID" value="MRV74625.1"/>
    <property type="molecule type" value="Genomic_DNA"/>
</dbReference>
<dbReference type="Proteomes" id="UP000446768">
    <property type="component" value="Unassembled WGS sequence"/>
</dbReference>
<gene>
    <name evidence="1" type="ORF">GJ700_23220</name>
</gene>
<keyword evidence="2" id="KW-1185">Reference proteome</keyword>
<dbReference type="AlphaFoldDB" id="A0A7X2LTJ8"/>
<accession>A0A7X2LTJ8</accession>
<reference evidence="1 2" key="1">
    <citation type="submission" date="2019-11" db="EMBL/GenBank/DDBJ databases">
        <title>Novel species isolated from a subtropical stream in China.</title>
        <authorList>
            <person name="Lu H."/>
        </authorList>
    </citation>
    <scope>NUCLEOTIDE SEQUENCE [LARGE SCALE GENOMIC DNA]</scope>
    <source>
        <strain evidence="1 2">FT92W</strain>
    </source>
</reference>
<protein>
    <submittedName>
        <fullName evidence="1">Uncharacterized protein</fullName>
    </submittedName>
</protein>
<comment type="caution">
    <text evidence="1">The sequence shown here is derived from an EMBL/GenBank/DDBJ whole genome shotgun (WGS) entry which is preliminary data.</text>
</comment>
<evidence type="ECO:0000313" key="1">
    <source>
        <dbReference type="EMBL" id="MRV74625.1"/>
    </source>
</evidence>
<organism evidence="1 2">
    <name type="scientific">Pseudoduganella rivuli</name>
    <dbReference type="NCBI Taxonomy" id="2666085"/>
    <lineage>
        <taxon>Bacteria</taxon>
        <taxon>Pseudomonadati</taxon>
        <taxon>Pseudomonadota</taxon>
        <taxon>Betaproteobacteria</taxon>
        <taxon>Burkholderiales</taxon>
        <taxon>Oxalobacteraceae</taxon>
        <taxon>Telluria group</taxon>
        <taxon>Pseudoduganella</taxon>
    </lineage>
</organism>
<name>A0A7X2LTJ8_9BURK</name>
<sequence length="290" mass="30932">MSLTERITATLRPQLPLLMRRSVRIYLAPQQVVAAAVEGDRIAGVAVLPVANPAGHWEAPAAMLRALLERPADMLEANDAANAIMTAITDQAPLSVTLSGRWCQFVMVPWSDALLAEPAATRFLQMQLSAVYGDAARGWNIANDDAPYGQPRAACGIDAELLQALRMAVGKQGTIIEPVMGTASRMQTGMPAFAIVEQGKLTMATVTNGRIAALCSQPCGPAWQVELERAWQRWALRMPELDGITTAAVIDLTCQPSPQPALPPLFKLVDTPFGPAAALVPASMQEALCA</sequence>
<dbReference type="RefSeq" id="WP_154378357.1">
    <property type="nucleotide sequence ID" value="NZ_WKJJ01000015.1"/>
</dbReference>